<gene>
    <name evidence="2" type="ORF">J3D65DRAFT_201247</name>
</gene>
<reference evidence="2 3" key="1">
    <citation type="submission" date="2024-04" db="EMBL/GenBank/DDBJ databases">
        <title>Phyllosticta paracitricarpa is synonymous to the EU quarantine fungus P. citricarpa based on phylogenomic analyses.</title>
        <authorList>
            <consortium name="Lawrence Berkeley National Laboratory"/>
            <person name="Van ingen-buijs V.A."/>
            <person name="Van westerhoven A.C."/>
            <person name="Haridas S."/>
            <person name="Skiadas P."/>
            <person name="Martin F."/>
            <person name="Groenewald J.Z."/>
            <person name="Crous P.W."/>
            <person name="Seidl M.F."/>
        </authorList>
    </citation>
    <scope>NUCLEOTIDE SEQUENCE [LARGE SCALE GENOMIC DNA]</scope>
    <source>
        <strain evidence="2 3">CPC 17464</strain>
    </source>
</reference>
<sequence length="526" mass="57884">MSRTHDIRASMSVQRIITDDQAMYFAQHQAIGKAPERQQSTPHATPGREDSRQASSLQAAQALLSLSQSPQIEDEVPEVSAATDVLAPGRPSPIDRRPVASPSTDHVRAQGRSLLFDLPVANFPSPIDQGPVASPSTDHVRAQGHSPLVDLPPANFPSTRHAPVQARSSSIDLPTTRFTSMNHRPAQARSFSTNLRTTGFTSTNHGLVQARSQSTGLPRMNQPSTDDAHVLGSSNGLPVIRPNRMPVGRGNGRARPTGISKRKPPVKKPKPDPMDYITAGTPQTREFECTYGNPCMLGQYTLNLSRKMVSDYFGRNKKATAMIEGKWIMSCRKHYQRLSYQESWPFTKADIVQSQLFEIDQIEPNMTWEIKLKNSEEKRLTDYLHDCSQNGSAPVWTSPVATFIPDGTNGKKQSSLAVLHSLHSFCGKSKTTQDCRDIIAAATAALHSGKAVQFPLFEMIPQFTSLAKRKRSASSASGNENEGTGRPHKRSRSSDEEDDFVEADGHEDDSEDEDFVMEDVESESEA</sequence>
<dbReference type="GeneID" id="92027319"/>
<feature type="region of interest" description="Disordered" evidence="1">
    <location>
        <begin position="28"/>
        <end position="104"/>
    </location>
</feature>
<evidence type="ECO:0000313" key="3">
    <source>
        <dbReference type="Proteomes" id="UP001360953"/>
    </source>
</evidence>
<evidence type="ECO:0000256" key="1">
    <source>
        <dbReference type="SAM" id="MobiDB-lite"/>
    </source>
</evidence>
<feature type="region of interest" description="Disordered" evidence="1">
    <location>
        <begin position="468"/>
        <end position="526"/>
    </location>
</feature>
<feature type="compositionally biased region" description="Acidic residues" evidence="1">
    <location>
        <begin position="495"/>
        <end position="526"/>
    </location>
</feature>
<dbReference type="RefSeq" id="XP_066658411.1">
    <property type="nucleotide sequence ID" value="XM_066794413.1"/>
</dbReference>
<keyword evidence="3" id="KW-1185">Reference proteome</keyword>
<feature type="compositionally biased region" description="Polar residues" evidence="1">
    <location>
        <begin position="215"/>
        <end position="225"/>
    </location>
</feature>
<comment type="caution">
    <text evidence="2">The sequence shown here is derived from an EMBL/GenBank/DDBJ whole genome shotgun (WGS) entry which is preliminary data.</text>
</comment>
<organism evidence="2 3">
    <name type="scientific">Phyllosticta citribraziliensis</name>
    <dbReference type="NCBI Taxonomy" id="989973"/>
    <lineage>
        <taxon>Eukaryota</taxon>
        <taxon>Fungi</taxon>
        <taxon>Dikarya</taxon>
        <taxon>Ascomycota</taxon>
        <taxon>Pezizomycotina</taxon>
        <taxon>Dothideomycetes</taxon>
        <taxon>Dothideomycetes incertae sedis</taxon>
        <taxon>Botryosphaeriales</taxon>
        <taxon>Phyllostictaceae</taxon>
        <taxon>Phyllosticta</taxon>
    </lineage>
</organism>
<evidence type="ECO:0000313" key="2">
    <source>
        <dbReference type="EMBL" id="KAK7542118.1"/>
    </source>
</evidence>
<dbReference type="EMBL" id="JBBPEH010000002">
    <property type="protein sequence ID" value="KAK7542118.1"/>
    <property type="molecule type" value="Genomic_DNA"/>
</dbReference>
<dbReference type="Proteomes" id="UP001360953">
    <property type="component" value="Unassembled WGS sequence"/>
</dbReference>
<proteinExistence type="predicted"/>
<feature type="region of interest" description="Disordered" evidence="1">
    <location>
        <begin position="215"/>
        <end position="274"/>
    </location>
</feature>
<protein>
    <submittedName>
        <fullName evidence="2">Uncharacterized protein</fullName>
    </submittedName>
</protein>
<accession>A0ABR1M760</accession>
<name>A0ABR1M760_9PEZI</name>
<feature type="compositionally biased region" description="Low complexity" evidence="1">
    <location>
        <begin position="53"/>
        <end position="69"/>
    </location>
</feature>